<gene>
    <name evidence="2" type="ORF">ILEXP_LOCUS52814</name>
</gene>
<organism evidence="2 3">
    <name type="scientific">Ilex paraguariensis</name>
    <name type="common">yerba mate</name>
    <dbReference type="NCBI Taxonomy" id="185542"/>
    <lineage>
        <taxon>Eukaryota</taxon>
        <taxon>Viridiplantae</taxon>
        <taxon>Streptophyta</taxon>
        <taxon>Embryophyta</taxon>
        <taxon>Tracheophyta</taxon>
        <taxon>Spermatophyta</taxon>
        <taxon>Magnoliopsida</taxon>
        <taxon>eudicotyledons</taxon>
        <taxon>Gunneridae</taxon>
        <taxon>Pentapetalae</taxon>
        <taxon>asterids</taxon>
        <taxon>campanulids</taxon>
        <taxon>Aquifoliales</taxon>
        <taxon>Aquifoliaceae</taxon>
        <taxon>Ilex</taxon>
    </lineage>
</organism>
<sequence>MGLNPQVKAFCKKRCDYFNLLELIFGKSIATVILARDSTQVPSNCDDEIELEEEFINGQKRSSTTLNDDLKGSFHPPPKKIASSSRQKRGSKSSKMGNAIDAWAAFSLARTEKYKHNCQNDMVNDAYSIDTCMDVLEGMEDVGCQQYFCA</sequence>
<dbReference type="PANTHER" id="PTHR47584:SF14">
    <property type="entry name" value="L10-INTERACTING MYB DOMAIN-CONTAINING PROTEIN-LIKE"/>
    <property type="match status" value="1"/>
</dbReference>
<dbReference type="InterPro" id="IPR045026">
    <property type="entry name" value="LIMYB"/>
</dbReference>
<feature type="region of interest" description="Disordered" evidence="1">
    <location>
        <begin position="57"/>
        <end position="96"/>
    </location>
</feature>
<dbReference type="AlphaFoldDB" id="A0ABC8UNG1"/>
<comment type="caution">
    <text evidence="2">The sequence shown here is derived from an EMBL/GenBank/DDBJ whole genome shotgun (WGS) entry which is preliminary data.</text>
</comment>
<protein>
    <submittedName>
        <fullName evidence="2">Uncharacterized protein</fullName>
    </submittedName>
</protein>
<keyword evidence="3" id="KW-1185">Reference proteome</keyword>
<dbReference type="Proteomes" id="UP001642360">
    <property type="component" value="Unassembled WGS sequence"/>
</dbReference>
<dbReference type="PANTHER" id="PTHR47584">
    <property type="match status" value="1"/>
</dbReference>
<dbReference type="EMBL" id="CAUOFW020008391">
    <property type="protein sequence ID" value="CAK9182598.1"/>
    <property type="molecule type" value="Genomic_DNA"/>
</dbReference>
<evidence type="ECO:0000313" key="2">
    <source>
        <dbReference type="EMBL" id="CAK9182598.1"/>
    </source>
</evidence>
<name>A0ABC8UNG1_9AQUA</name>
<evidence type="ECO:0000256" key="1">
    <source>
        <dbReference type="SAM" id="MobiDB-lite"/>
    </source>
</evidence>
<accession>A0ABC8UNG1</accession>
<evidence type="ECO:0000313" key="3">
    <source>
        <dbReference type="Proteomes" id="UP001642360"/>
    </source>
</evidence>
<proteinExistence type="predicted"/>
<reference evidence="2 3" key="1">
    <citation type="submission" date="2024-02" db="EMBL/GenBank/DDBJ databases">
        <authorList>
            <person name="Vignale AGUSTIN F."/>
            <person name="Sosa J E."/>
            <person name="Modenutti C."/>
        </authorList>
    </citation>
    <scope>NUCLEOTIDE SEQUENCE [LARGE SCALE GENOMIC DNA]</scope>
</reference>